<feature type="region of interest" description="Disordered" evidence="1">
    <location>
        <begin position="99"/>
        <end position="130"/>
    </location>
</feature>
<accession>A0A2U1B9Y2</accession>
<dbReference type="AlphaFoldDB" id="A0A2U1B9Y2"/>
<dbReference type="Proteomes" id="UP000245959">
    <property type="component" value="Unassembled WGS sequence"/>
</dbReference>
<comment type="caution">
    <text evidence="2">The sequence shown here is derived from an EMBL/GenBank/DDBJ whole genome shotgun (WGS) entry which is preliminary data.</text>
</comment>
<feature type="compositionally biased region" description="Pro residues" evidence="1">
    <location>
        <begin position="116"/>
        <end position="130"/>
    </location>
</feature>
<dbReference type="GeneID" id="78293826"/>
<proteinExistence type="predicted"/>
<dbReference type="EMBL" id="QEKH01000002">
    <property type="protein sequence ID" value="PVY45465.1"/>
    <property type="molecule type" value="Genomic_DNA"/>
</dbReference>
<keyword evidence="3" id="KW-1185">Reference proteome</keyword>
<evidence type="ECO:0000313" key="3">
    <source>
        <dbReference type="Proteomes" id="UP000245959"/>
    </source>
</evidence>
<protein>
    <submittedName>
        <fullName evidence="2">Putative repeat protein (TIGR04138 family)</fullName>
    </submittedName>
</protein>
<evidence type="ECO:0000256" key="1">
    <source>
        <dbReference type="SAM" id="MobiDB-lite"/>
    </source>
</evidence>
<dbReference type="InterPro" id="IPR026406">
    <property type="entry name" value="Ver/Plancto_CHP"/>
</dbReference>
<dbReference type="RefSeq" id="WP_116882495.1">
    <property type="nucleotide sequence ID" value="NZ_CABMMC010000136.1"/>
</dbReference>
<gene>
    <name evidence="2" type="ORF">C8D82_10236</name>
</gene>
<evidence type="ECO:0000313" key="2">
    <source>
        <dbReference type="EMBL" id="PVY45465.1"/>
    </source>
</evidence>
<organism evidence="2 3">
    <name type="scientific">Victivallis vadensis</name>
    <dbReference type="NCBI Taxonomy" id="172901"/>
    <lineage>
        <taxon>Bacteria</taxon>
        <taxon>Pseudomonadati</taxon>
        <taxon>Lentisphaerota</taxon>
        <taxon>Lentisphaeria</taxon>
        <taxon>Victivallales</taxon>
        <taxon>Victivallaceae</taxon>
        <taxon>Victivallis</taxon>
    </lineage>
</organism>
<name>A0A2U1B9Y2_9BACT</name>
<sequence length="130" mass="14694">MDQQDVEQKIEELVRRDPRYRHDAYPFVANAVTFTVGRLPKHRHVSALELLHGVRDYAQKEFGVLAQQVLDEWGIHEAADVGSIVYSLIGAELLSASQDDSPEEFEIDFPLIEPESGPPRQPHAPLPKID</sequence>
<dbReference type="NCBIfam" id="TIGR04138">
    <property type="entry name" value="Plancto_Ver_chp"/>
    <property type="match status" value="1"/>
</dbReference>
<reference evidence="2 3" key="1">
    <citation type="submission" date="2018-04" db="EMBL/GenBank/DDBJ databases">
        <title>Genomic Encyclopedia of Type Strains, Phase IV (KMG-IV): sequencing the most valuable type-strain genomes for metagenomic binning, comparative biology and taxonomic classification.</title>
        <authorList>
            <person name="Goeker M."/>
        </authorList>
    </citation>
    <scope>NUCLEOTIDE SEQUENCE [LARGE SCALE GENOMIC DNA]</scope>
    <source>
        <strain evidence="2 3">DSM 14823</strain>
    </source>
</reference>
<dbReference type="OrthoDB" id="9793330at2"/>